<dbReference type="PANTHER" id="PTHR43133">
    <property type="entry name" value="RNA POLYMERASE ECF-TYPE SIGMA FACTO"/>
    <property type="match status" value="1"/>
</dbReference>
<dbReference type="Pfam" id="PF08281">
    <property type="entry name" value="Sigma70_r4_2"/>
    <property type="match status" value="1"/>
</dbReference>
<dbReference type="GO" id="GO:0003677">
    <property type="term" value="F:DNA binding"/>
    <property type="evidence" value="ECO:0007669"/>
    <property type="project" value="InterPro"/>
</dbReference>
<comment type="caution">
    <text evidence="7">The sequence shown here is derived from an EMBL/GenBank/DDBJ whole genome shotgun (WGS) entry which is preliminary data.</text>
</comment>
<dbReference type="InterPro" id="IPR039425">
    <property type="entry name" value="RNA_pol_sigma-70-like"/>
</dbReference>
<dbReference type="OrthoDB" id="655312at2"/>
<evidence type="ECO:0000256" key="2">
    <source>
        <dbReference type="ARBA" id="ARBA00023015"/>
    </source>
</evidence>
<name>A0A4Q1D8I4_9BACT</name>
<accession>A0A4Q1D8I4</accession>
<dbReference type="Proteomes" id="UP000290545">
    <property type="component" value="Unassembled WGS sequence"/>
</dbReference>
<dbReference type="Pfam" id="PF04542">
    <property type="entry name" value="Sigma70_r2"/>
    <property type="match status" value="1"/>
</dbReference>
<evidence type="ECO:0000313" key="7">
    <source>
        <dbReference type="EMBL" id="RXK85632.1"/>
    </source>
</evidence>
<evidence type="ECO:0000313" key="8">
    <source>
        <dbReference type="Proteomes" id="UP000290545"/>
    </source>
</evidence>
<dbReference type="GO" id="GO:0016987">
    <property type="term" value="F:sigma factor activity"/>
    <property type="evidence" value="ECO:0007669"/>
    <property type="project" value="UniProtKB-KW"/>
</dbReference>
<dbReference type="AlphaFoldDB" id="A0A4Q1D8I4"/>
<reference evidence="7 8" key="1">
    <citation type="submission" date="2019-01" db="EMBL/GenBank/DDBJ databases">
        <title>Filimonas sp. strain TTM-71.</title>
        <authorList>
            <person name="Chen W.-M."/>
        </authorList>
    </citation>
    <scope>NUCLEOTIDE SEQUENCE [LARGE SCALE GENOMIC DNA]</scope>
    <source>
        <strain evidence="7 8">TTM-71</strain>
    </source>
</reference>
<dbReference type="NCBIfam" id="TIGR02937">
    <property type="entry name" value="sigma70-ECF"/>
    <property type="match status" value="1"/>
</dbReference>
<protein>
    <submittedName>
        <fullName evidence="7">Sigma-70 family RNA polymerase sigma factor</fullName>
    </submittedName>
</protein>
<organism evidence="7 8">
    <name type="scientific">Filimonas effusa</name>
    <dbReference type="NCBI Taxonomy" id="2508721"/>
    <lineage>
        <taxon>Bacteria</taxon>
        <taxon>Pseudomonadati</taxon>
        <taxon>Bacteroidota</taxon>
        <taxon>Chitinophagia</taxon>
        <taxon>Chitinophagales</taxon>
        <taxon>Chitinophagaceae</taxon>
        <taxon>Filimonas</taxon>
    </lineage>
</organism>
<keyword evidence="4" id="KW-0804">Transcription</keyword>
<gene>
    <name evidence="7" type="ORF">ESB13_02125</name>
</gene>
<evidence type="ECO:0000259" key="5">
    <source>
        <dbReference type="Pfam" id="PF04542"/>
    </source>
</evidence>
<dbReference type="PANTHER" id="PTHR43133:SF46">
    <property type="entry name" value="RNA POLYMERASE SIGMA-70 FACTOR ECF SUBFAMILY"/>
    <property type="match status" value="1"/>
</dbReference>
<dbReference type="SUPFAM" id="SSF88659">
    <property type="entry name" value="Sigma3 and sigma4 domains of RNA polymerase sigma factors"/>
    <property type="match status" value="1"/>
</dbReference>
<dbReference type="Gene3D" id="1.10.1740.10">
    <property type="match status" value="1"/>
</dbReference>
<feature type="domain" description="RNA polymerase sigma factor 70 region 4 type 2" evidence="6">
    <location>
        <begin position="126"/>
        <end position="172"/>
    </location>
</feature>
<dbReference type="InterPro" id="IPR013249">
    <property type="entry name" value="RNA_pol_sigma70_r4_t2"/>
</dbReference>
<dbReference type="RefSeq" id="WP_129001385.1">
    <property type="nucleotide sequence ID" value="NZ_SDHZ01000001.1"/>
</dbReference>
<dbReference type="InterPro" id="IPR013324">
    <property type="entry name" value="RNA_pol_sigma_r3/r4-like"/>
</dbReference>
<evidence type="ECO:0000256" key="1">
    <source>
        <dbReference type="ARBA" id="ARBA00010641"/>
    </source>
</evidence>
<feature type="domain" description="RNA polymerase sigma-70 region 2" evidence="5">
    <location>
        <begin position="28"/>
        <end position="90"/>
    </location>
</feature>
<dbReference type="SUPFAM" id="SSF88946">
    <property type="entry name" value="Sigma2 domain of RNA polymerase sigma factors"/>
    <property type="match status" value="1"/>
</dbReference>
<dbReference type="Gene3D" id="1.10.10.10">
    <property type="entry name" value="Winged helix-like DNA-binding domain superfamily/Winged helix DNA-binding domain"/>
    <property type="match status" value="1"/>
</dbReference>
<dbReference type="InterPro" id="IPR036388">
    <property type="entry name" value="WH-like_DNA-bd_sf"/>
</dbReference>
<evidence type="ECO:0000256" key="4">
    <source>
        <dbReference type="ARBA" id="ARBA00023163"/>
    </source>
</evidence>
<dbReference type="InterPro" id="IPR007627">
    <property type="entry name" value="RNA_pol_sigma70_r2"/>
</dbReference>
<keyword evidence="2" id="KW-0805">Transcription regulation</keyword>
<evidence type="ECO:0000259" key="6">
    <source>
        <dbReference type="Pfam" id="PF08281"/>
    </source>
</evidence>
<dbReference type="InterPro" id="IPR013325">
    <property type="entry name" value="RNA_pol_sigma_r2"/>
</dbReference>
<evidence type="ECO:0000256" key="3">
    <source>
        <dbReference type="ARBA" id="ARBA00023082"/>
    </source>
</evidence>
<dbReference type="GO" id="GO:0006352">
    <property type="term" value="P:DNA-templated transcription initiation"/>
    <property type="evidence" value="ECO:0007669"/>
    <property type="project" value="InterPro"/>
</dbReference>
<dbReference type="EMBL" id="SDHZ01000001">
    <property type="protein sequence ID" value="RXK85632.1"/>
    <property type="molecule type" value="Genomic_DNA"/>
</dbReference>
<proteinExistence type="inferred from homology"/>
<keyword evidence="3" id="KW-0731">Sigma factor</keyword>
<dbReference type="InterPro" id="IPR014284">
    <property type="entry name" value="RNA_pol_sigma-70_dom"/>
</dbReference>
<comment type="similarity">
    <text evidence="1">Belongs to the sigma-70 factor family. ECF subfamily.</text>
</comment>
<sequence length="204" mass="23249">MADILNESEAVRMLSTGDIAAFDHIYFKYHQQVYANICKITGDPKMAEDLLQEVFFALWKKRDSLHVDKSVANWLFVVSYNKSVSFLRKKIKESFLVPATEGELADVKEDNAGMQVEQEFASQAAILDLAVDRLPGRKKEVFKLCRYEGRTPEEVALMMGISVQSVKDYLKQSTQLIRNYVRDTANIQDATVLIGMLTVFMNHN</sequence>
<keyword evidence="8" id="KW-1185">Reference proteome</keyword>